<dbReference type="NCBIfam" id="NF009327">
    <property type="entry name" value="PRK12684.1"/>
    <property type="match status" value="1"/>
</dbReference>
<name>A0ABT8EHT9_9BURK</name>
<evidence type="ECO:0000256" key="1">
    <source>
        <dbReference type="ARBA" id="ARBA00009437"/>
    </source>
</evidence>
<proteinExistence type="inferred from homology"/>
<evidence type="ECO:0000256" key="3">
    <source>
        <dbReference type="ARBA" id="ARBA00023125"/>
    </source>
</evidence>
<keyword evidence="7" id="KW-1185">Reference proteome</keyword>
<reference evidence="6" key="1">
    <citation type="submission" date="2021-11" db="EMBL/GenBank/DDBJ databases">
        <title>Draft genome sequence of Alcaligenes endophyticus type strain CCUG 75668T.</title>
        <authorList>
            <person name="Salva-Serra F."/>
            <person name="Duran R.E."/>
            <person name="Seeger M."/>
            <person name="Moore E.R.B."/>
            <person name="Jaen-Luchoro D."/>
        </authorList>
    </citation>
    <scope>NUCLEOTIDE SEQUENCE</scope>
    <source>
        <strain evidence="6">CCUG 75668</strain>
    </source>
</reference>
<evidence type="ECO:0000256" key="2">
    <source>
        <dbReference type="ARBA" id="ARBA00023015"/>
    </source>
</evidence>
<dbReference type="InterPro" id="IPR037423">
    <property type="entry name" value="CysB_PBP2"/>
</dbReference>
<dbReference type="SUPFAM" id="SSF53850">
    <property type="entry name" value="Periplasmic binding protein-like II"/>
    <property type="match status" value="1"/>
</dbReference>
<dbReference type="Gene3D" id="1.10.10.10">
    <property type="entry name" value="Winged helix-like DNA-binding domain superfamily/Winged helix DNA-binding domain"/>
    <property type="match status" value="1"/>
</dbReference>
<dbReference type="InterPro" id="IPR000847">
    <property type="entry name" value="LysR_HTH_N"/>
</dbReference>
<comment type="caution">
    <text evidence="6">The sequence shown here is derived from an EMBL/GenBank/DDBJ whole genome shotgun (WGS) entry which is preliminary data.</text>
</comment>
<dbReference type="PRINTS" id="PR00039">
    <property type="entry name" value="HTHLYSR"/>
</dbReference>
<keyword evidence="4" id="KW-0804">Transcription</keyword>
<gene>
    <name evidence="6" type="ORF">LMS43_06045</name>
</gene>
<dbReference type="RefSeq" id="WP_266124550.1">
    <property type="nucleotide sequence ID" value="NZ_JAJHNU010000001.1"/>
</dbReference>
<evidence type="ECO:0000313" key="7">
    <source>
        <dbReference type="Proteomes" id="UP001168613"/>
    </source>
</evidence>
<protein>
    <submittedName>
        <fullName evidence="6">CysB family HTH-type transcriptional regulator</fullName>
    </submittedName>
</protein>
<dbReference type="Proteomes" id="UP001168613">
    <property type="component" value="Unassembled WGS sequence"/>
</dbReference>
<dbReference type="SUPFAM" id="SSF46785">
    <property type="entry name" value="Winged helix' DNA-binding domain"/>
    <property type="match status" value="1"/>
</dbReference>
<dbReference type="Gene3D" id="3.40.190.10">
    <property type="entry name" value="Periplasmic binding protein-like II"/>
    <property type="match status" value="2"/>
</dbReference>
<dbReference type="PANTHER" id="PTHR30126:SF6">
    <property type="entry name" value="HTH-TYPE TRANSCRIPTIONAL REGULATOR CYSB-RELATED"/>
    <property type="match status" value="1"/>
</dbReference>
<dbReference type="InterPro" id="IPR036390">
    <property type="entry name" value="WH_DNA-bd_sf"/>
</dbReference>
<evidence type="ECO:0000256" key="4">
    <source>
        <dbReference type="ARBA" id="ARBA00023163"/>
    </source>
</evidence>
<keyword evidence="2" id="KW-0805">Transcription regulation</keyword>
<dbReference type="InterPro" id="IPR036388">
    <property type="entry name" value="WH-like_DNA-bd_sf"/>
</dbReference>
<accession>A0ABT8EHT9</accession>
<organism evidence="6 7">
    <name type="scientific">Alcaligenes endophyticus</name>
    <dbReference type="NCBI Taxonomy" id="1929088"/>
    <lineage>
        <taxon>Bacteria</taxon>
        <taxon>Pseudomonadati</taxon>
        <taxon>Pseudomonadota</taxon>
        <taxon>Betaproteobacteria</taxon>
        <taxon>Burkholderiales</taxon>
        <taxon>Alcaligenaceae</taxon>
        <taxon>Alcaligenes</taxon>
    </lineage>
</organism>
<dbReference type="PROSITE" id="PS50931">
    <property type="entry name" value="HTH_LYSR"/>
    <property type="match status" value="1"/>
</dbReference>
<sequence>MNLQQFRFVRETIRRNFNLTEAARSLYTSQPGVSKAIIEFEDELGIKIFERHGKRIKGLTRPGEAVAEVIERIMREVDNLKQVSDDFARRDEGSLVIACTHAQARYLLPRVIPEFRRRFPKVHMSLAEGSPPALAQMVLHEQADVAIATETLSSTPGLLALPVYSWEHTVVVKPDHPLADQPSNKPLSIDILAQYPIVTYDHAFSGRRSIDEAFAAKQITPDIVLEAIDADVIKTYVDVGLGIGIIAGVAFDPRRDKGLVGLPVGHLFGTHHTRVAVKAGAFLRDYIYVLLEMLAPALTREVVQNAMDELQSN</sequence>
<dbReference type="Pfam" id="PF03466">
    <property type="entry name" value="LysR_substrate"/>
    <property type="match status" value="1"/>
</dbReference>
<dbReference type="EMBL" id="JAJHNU010000001">
    <property type="protein sequence ID" value="MDN4120841.1"/>
    <property type="molecule type" value="Genomic_DNA"/>
</dbReference>
<dbReference type="InterPro" id="IPR005119">
    <property type="entry name" value="LysR_subst-bd"/>
</dbReference>
<comment type="similarity">
    <text evidence="1">Belongs to the LysR transcriptional regulatory family.</text>
</comment>
<evidence type="ECO:0000259" key="5">
    <source>
        <dbReference type="PROSITE" id="PS50931"/>
    </source>
</evidence>
<evidence type="ECO:0000313" key="6">
    <source>
        <dbReference type="EMBL" id="MDN4120841.1"/>
    </source>
</evidence>
<feature type="domain" description="HTH lysR-type" evidence="5">
    <location>
        <begin position="1"/>
        <end position="59"/>
    </location>
</feature>
<keyword evidence="3" id="KW-0238">DNA-binding</keyword>
<dbReference type="PANTHER" id="PTHR30126">
    <property type="entry name" value="HTH-TYPE TRANSCRIPTIONAL REGULATOR"/>
    <property type="match status" value="1"/>
</dbReference>
<dbReference type="CDD" id="cd08413">
    <property type="entry name" value="PBP2_CysB_like"/>
    <property type="match status" value="1"/>
</dbReference>
<dbReference type="Pfam" id="PF00126">
    <property type="entry name" value="HTH_1"/>
    <property type="match status" value="1"/>
</dbReference>